<dbReference type="SUPFAM" id="SSF49879">
    <property type="entry name" value="SMAD/FHA domain"/>
    <property type="match status" value="1"/>
</dbReference>
<keyword evidence="1" id="KW-1133">Transmembrane helix</keyword>
<feature type="transmembrane region" description="Helical" evidence="1">
    <location>
        <begin position="155"/>
        <end position="174"/>
    </location>
</feature>
<feature type="domain" description="FHA" evidence="2">
    <location>
        <begin position="27"/>
        <end position="76"/>
    </location>
</feature>
<proteinExistence type="predicted"/>
<dbReference type="EMBL" id="UOGJ01000099">
    <property type="protein sequence ID" value="VAX36525.1"/>
    <property type="molecule type" value="Genomic_DNA"/>
</dbReference>
<evidence type="ECO:0000259" key="2">
    <source>
        <dbReference type="PROSITE" id="PS50006"/>
    </source>
</evidence>
<dbReference type="SMART" id="SM00240">
    <property type="entry name" value="FHA"/>
    <property type="match status" value="1"/>
</dbReference>
<feature type="transmembrane region" description="Helical" evidence="1">
    <location>
        <begin position="186"/>
        <end position="206"/>
    </location>
</feature>
<keyword evidence="1" id="KW-0472">Membrane</keyword>
<feature type="transmembrane region" description="Helical" evidence="1">
    <location>
        <begin position="124"/>
        <end position="143"/>
    </location>
</feature>
<protein>
    <recommendedName>
        <fullName evidence="2">FHA domain-containing protein</fullName>
    </recommendedName>
</protein>
<keyword evidence="1" id="KW-0812">Transmembrane</keyword>
<dbReference type="Gene3D" id="2.60.200.20">
    <property type="match status" value="1"/>
</dbReference>
<dbReference type="InterPro" id="IPR000253">
    <property type="entry name" value="FHA_dom"/>
</dbReference>
<accession>A0A3B1DWI7</accession>
<gene>
    <name evidence="3" type="ORF">MNBD_UNCLBAC01-74</name>
</gene>
<feature type="transmembrane region" description="Helical" evidence="1">
    <location>
        <begin position="218"/>
        <end position="240"/>
    </location>
</feature>
<dbReference type="AlphaFoldDB" id="A0A3B1DWI7"/>
<reference evidence="3" key="1">
    <citation type="submission" date="2018-06" db="EMBL/GenBank/DDBJ databases">
        <authorList>
            <person name="Zhirakovskaya E."/>
        </authorList>
    </citation>
    <scope>NUCLEOTIDE SEQUENCE</scope>
</reference>
<dbReference type="Pfam" id="PF00498">
    <property type="entry name" value="FHA"/>
    <property type="match status" value="1"/>
</dbReference>
<dbReference type="PROSITE" id="PS50006">
    <property type="entry name" value="FHA_DOMAIN"/>
    <property type="match status" value="1"/>
</dbReference>
<sequence>MDKTIVIEIFSTGASPQKYRIFETGEVHIGRSYHNDCVLMDPFVSAEHCVLRKKENGWVLTDLNSENGIYSRKHKIVISEVFIESGDEVIIGRTHLRFVSPEQAVAPARPLAVKNKVHKRLGRAVNAWSLILLTILFYAFGTHLESYENLSVKKLMAFSCWQVVCVLIWASVWAFVGRLIKSRPQFWAQISVTCLFWLVVLPAEYMVNVAGYLSTLFWVHWTVFAIVVSMLFTALLTRNLSFATNLSRRKQVKISLTISLVVMVVSTVSYIAFQDEFNPNPSYYAKLQTPFFKIRKSKTIDVFIQDGEEIFKKSSQKAQQAF</sequence>
<name>A0A3B1DWI7_9ZZZZ</name>
<organism evidence="3">
    <name type="scientific">hydrothermal vent metagenome</name>
    <dbReference type="NCBI Taxonomy" id="652676"/>
    <lineage>
        <taxon>unclassified sequences</taxon>
        <taxon>metagenomes</taxon>
        <taxon>ecological metagenomes</taxon>
    </lineage>
</organism>
<dbReference type="CDD" id="cd00060">
    <property type="entry name" value="FHA"/>
    <property type="match status" value="1"/>
</dbReference>
<evidence type="ECO:0000256" key="1">
    <source>
        <dbReference type="SAM" id="Phobius"/>
    </source>
</evidence>
<feature type="transmembrane region" description="Helical" evidence="1">
    <location>
        <begin position="252"/>
        <end position="273"/>
    </location>
</feature>
<evidence type="ECO:0000313" key="3">
    <source>
        <dbReference type="EMBL" id="VAX36525.1"/>
    </source>
</evidence>
<dbReference type="InterPro" id="IPR008984">
    <property type="entry name" value="SMAD_FHA_dom_sf"/>
</dbReference>